<dbReference type="SUPFAM" id="SSF55957">
    <property type="entry name" value="Phosphoglucomutase, C-terminal domain"/>
    <property type="match status" value="1"/>
</dbReference>
<dbReference type="RefSeq" id="WP_253968266.1">
    <property type="nucleotide sequence ID" value="NZ_JAMFTH010000003.1"/>
</dbReference>
<dbReference type="InterPro" id="IPR036900">
    <property type="entry name" value="A-D-PHexomutase_C_sf"/>
</dbReference>
<dbReference type="Gene3D" id="3.40.120.10">
    <property type="entry name" value="Alpha-D-Glucose-1,6-Bisphosphate, subunit A, domain 3"/>
    <property type="match status" value="3"/>
</dbReference>
<proteinExistence type="inferred from homology"/>
<comment type="catalytic activity">
    <reaction evidence="1">
        <text>alpha-D-mannose 1-phosphate = D-mannose 6-phosphate</text>
        <dbReference type="Rhea" id="RHEA:11140"/>
        <dbReference type="ChEBI" id="CHEBI:58409"/>
        <dbReference type="ChEBI" id="CHEBI:58735"/>
        <dbReference type="EC" id="5.4.2.8"/>
    </reaction>
</comment>
<dbReference type="CDD" id="cd03089">
    <property type="entry name" value="PMM_PGM"/>
    <property type="match status" value="1"/>
</dbReference>
<feature type="region of interest" description="Disordered" evidence="10">
    <location>
        <begin position="316"/>
        <end position="344"/>
    </location>
</feature>
<organism evidence="16 17">
    <name type="scientific">Gilvimarinus xylanilyticus</name>
    <dbReference type="NCBI Taxonomy" id="2944139"/>
    <lineage>
        <taxon>Bacteria</taxon>
        <taxon>Pseudomonadati</taxon>
        <taxon>Pseudomonadota</taxon>
        <taxon>Gammaproteobacteria</taxon>
        <taxon>Cellvibrionales</taxon>
        <taxon>Cellvibrionaceae</taxon>
        <taxon>Gilvimarinus</taxon>
    </lineage>
</organism>
<dbReference type="InterPro" id="IPR005841">
    <property type="entry name" value="Alpha-D-phosphohexomutase_SF"/>
</dbReference>
<sequence length="845" mass="92767">MSEKPGTPTSEDNHVDPQPKMTRGEKRAREARKKLHARRHKLLFILVGISLLANALLAYVLHDSMVIEKQRLRVEQAAQQAAEQRAEIITQYLQEKTAQVEQWAANPELEPALENRDSQALDTLLATLSQAEPDLLALRAYPQGEISLDREHSAPVRYAELDLVRRSTRRQTTLAEVSPLTETWQIHIARPIPLQGERIATGSLLATFGPQALQAPLEKQAQHLGRTEVLQSFAGHQPVNLVTLGQGDAAPAAEVDIADSYLSVRFTPSAALVDQSAELPGMWILTISLSVTLCLALALILSRLLIRTKPGSEGEGLVLPQQYKDSRESSTEDTPETPVEPAAAGQLYQSKDILDIEVIEEDADILGLDTAQPRKKAPTAPPASKPRAEVPKHLFRAYDIRGKVSDGLTAELAHSVGLALGSEAQDQGETSIVVARDGRIHSPELCQALVEGIRASGCDVINIGVVPTPLMHFAVCEMPETNSGVMVTASHNNADYNGFKMVINGETLSEKAIEDIRSRIERRHYLEGEGKETHEEITPDYIDRIFSDVALAGQISVVIDAGNAVTGVVAPQLFEELGCDVIPLHCELDGNFPNHQPDPTIEANLQDLLAKVKDTGADLGLAFDGDGDRLIVVTPAGRIIWPDQLLMLFAKDILSRNPGADVLFDVKCSKQLNQLISSYGGRPIMWKTGHSHMKHKMLETGALIGGEYSGHIFIKERWYGFDDGLYAAARLLEIITLRDQAIDDIFAAFPMLPNTPEIRVAVPEAEKFALIDQLIEQGNFQNGKPTTIDGLRVDFSKGWGLVRASNTGAEITLRFEADSEETLAKIQKLFKRELLKVNKNLQLDF</sequence>
<feature type="region of interest" description="Disordered" evidence="10">
    <location>
        <begin position="1"/>
        <end position="32"/>
    </location>
</feature>
<dbReference type="Pfam" id="PF02880">
    <property type="entry name" value="PGM_PMM_III"/>
    <property type="match status" value="1"/>
</dbReference>
<evidence type="ECO:0000259" key="15">
    <source>
        <dbReference type="Pfam" id="PF02880"/>
    </source>
</evidence>
<evidence type="ECO:0000259" key="13">
    <source>
        <dbReference type="Pfam" id="PF02878"/>
    </source>
</evidence>
<feature type="region of interest" description="Disordered" evidence="10">
    <location>
        <begin position="367"/>
        <end position="388"/>
    </location>
</feature>
<evidence type="ECO:0000259" key="14">
    <source>
        <dbReference type="Pfam" id="PF02879"/>
    </source>
</evidence>
<reference evidence="16" key="2">
    <citation type="submission" date="2023-01" db="EMBL/GenBank/DDBJ databases">
        <title>Gilvimarinus xylanilyticus HB14 isolated from Caulerpa lentillifera aquaculture base in Hainan, China.</title>
        <authorList>
            <person name="Zhang Y.-J."/>
        </authorList>
    </citation>
    <scope>NUCLEOTIDE SEQUENCE</scope>
    <source>
        <strain evidence="16">HB14</strain>
    </source>
</reference>
<dbReference type="Proteomes" id="UP001139319">
    <property type="component" value="Unassembled WGS sequence"/>
</dbReference>
<evidence type="ECO:0000256" key="1">
    <source>
        <dbReference type="ARBA" id="ARBA00000586"/>
    </source>
</evidence>
<evidence type="ECO:0000256" key="10">
    <source>
        <dbReference type="SAM" id="MobiDB-lite"/>
    </source>
</evidence>
<dbReference type="Pfam" id="PF02879">
    <property type="entry name" value="PGM_PMM_II"/>
    <property type="match status" value="1"/>
</dbReference>
<gene>
    <name evidence="16" type="ORF">M6D89_11755</name>
</gene>
<protein>
    <recommendedName>
        <fullName evidence="5">phosphomannomutase</fullName>
        <ecNumber evidence="5">5.4.2.8</ecNumber>
    </recommendedName>
</protein>
<dbReference type="InterPro" id="IPR005845">
    <property type="entry name" value="A-D-PHexomutase_a/b/a-II"/>
</dbReference>
<evidence type="ECO:0000256" key="8">
    <source>
        <dbReference type="ARBA" id="ARBA00022842"/>
    </source>
</evidence>
<evidence type="ECO:0000256" key="11">
    <source>
        <dbReference type="SAM" id="Phobius"/>
    </source>
</evidence>
<dbReference type="GO" id="GO:0046872">
    <property type="term" value="F:metal ion binding"/>
    <property type="evidence" value="ECO:0007669"/>
    <property type="project" value="UniProtKB-KW"/>
</dbReference>
<evidence type="ECO:0000256" key="3">
    <source>
        <dbReference type="ARBA" id="ARBA00004699"/>
    </source>
</evidence>
<feature type="domain" description="Alpha-D-phosphohexomutase C-terminal" evidence="12">
    <location>
        <begin position="757"/>
        <end position="828"/>
    </location>
</feature>
<evidence type="ECO:0000256" key="6">
    <source>
        <dbReference type="ARBA" id="ARBA00022553"/>
    </source>
</evidence>
<dbReference type="InterPro" id="IPR016055">
    <property type="entry name" value="A-D-PHexomutase_a/b/a-I/II/III"/>
</dbReference>
<dbReference type="EMBL" id="JAMFTH010000003">
    <property type="protein sequence ID" value="MCP8899974.1"/>
    <property type="molecule type" value="Genomic_DNA"/>
</dbReference>
<feature type="domain" description="Alpha-D-phosphohexomutase alpha/beta/alpha" evidence="15">
    <location>
        <begin position="642"/>
        <end position="748"/>
    </location>
</feature>
<dbReference type="Pfam" id="PF02878">
    <property type="entry name" value="PGM_PMM_I"/>
    <property type="match status" value="1"/>
</dbReference>
<keyword evidence="17" id="KW-1185">Reference proteome</keyword>
<reference evidence="16" key="1">
    <citation type="submission" date="2022-05" db="EMBL/GenBank/DDBJ databases">
        <authorList>
            <person name="Sun H.-N."/>
        </authorList>
    </citation>
    <scope>NUCLEOTIDE SEQUENCE</scope>
    <source>
        <strain evidence="16">HB14</strain>
    </source>
</reference>
<evidence type="ECO:0000256" key="4">
    <source>
        <dbReference type="ARBA" id="ARBA00010231"/>
    </source>
</evidence>
<dbReference type="InterPro" id="IPR005846">
    <property type="entry name" value="A-D-PHexomutase_a/b/a-III"/>
</dbReference>
<dbReference type="GO" id="GO:0004615">
    <property type="term" value="F:phosphomannomutase activity"/>
    <property type="evidence" value="ECO:0007669"/>
    <property type="project" value="UniProtKB-EC"/>
</dbReference>
<comment type="caution">
    <text evidence="16">The sequence shown here is derived from an EMBL/GenBank/DDBJ whole genome shotgun (WGS) entry which is preliminary data.</text>
</comment>
<dbReference type="EC" id="5.4.2.8" evidence="5"/>
<evidence type="ECO:0000256" key="2">
    <source>
        <dbReference type="ARBA" id="ARBA00001946"/>
    </source>
</evidence>
<comment type="cofactor">
    <cofactor evidence="2">
        <name>Mg(2+)</name>
        <dbReference type="ChEBI" id="CHEBI:18420"/>
    </cofactor>
</comment>
<comment type="similarity">
    <text evidence="4">Belongs to the phosphohexose mutase family.</text>
</comment>
<dbReference type="CDD" id="cd18773">
    <property type="entry name" value="PDC1_HK_sensor"/>
    <property type="match status" value="1"/>
</dbReference>
<accession>A0A9X2HYC8</accession>
<dbReference type="PRINTS" id="PR00509">
    <property type="entry name" value="PGMPMM"/>
</dbReference>
<keyword evidence="9" id="KW-0413">Isomerase</keyword>
<dbReference type="SUPFAM" id="SSF53738">
    <property type="entry name" value="Phosphoglucomutase, first 3 domains"/>
    <property type="match status" value="3"/>
</dbReference>
<dbReference type="Gene3D" id="3.30.310.50">
    <property type="entry name" value="Alpha-D-phosphohexomutase, C-terminal domain"/>
    <property type="match status" value="1"/>
</dbReference>
<dbReference type="AlphaFoldDB" id="A0A9X2HYC8"/>
<keyword evidence="8" id="KW-0460">Magnesium</keyword>
<dbReference type="PANTHER" id="PTHR43771:SF2">
    <property type="entry name" value="PHOSPHOMANNOMUTASE_PHOSPHOGLUCOMUTASE"/>
    <property type="match status" value="1"/>
</dbReference>
<feature type="compositionally biased region" description="Basic and acidic residues" evidence="10">
    <location>
        <begin position="11"/>
        <end position="28"/>
    </location>
</feature>
<feature type="domain" description="Alpha-D-phosphohexomutase alpha/beta/alpha" evidence="13">
    <location>
        <begin position="393"/>
        <end position="523"/>
    </location>
</feature>
<keyword evidence="6" id="KW-0597">Phosphoprotein</keyword>
<evidence type="ECO:0000259" key="12">
    <source>
        <dbReference type="Pfam" id="PF00408"/>
    </source>
</evidence>
<evidence type="ECO:0000313" key="16">
    <source>
        <dbReference type="EMBL" id="MCP8899974.1"/>
    </source>
</evidence>
<feature type="domain" description="Alpha-D-phosphohexomutase alpha/beta/alpha" evidence="14">
    <location>
        <begin position="540"/>
        <end position="637"/>
    </location>
</feature>
<feature type="transmembrane region" description="Helical" evidence="11">
    <location>
        <begin position="42"/>
        <end position="61"/>
    </location>
</feature>
<keyword evidence="11" id="KW-0812">Transmembrane</keyword>
<keyword evidence="11" id="KW-0472">Membrane</keyword>
<dbReference type="GO" id="GO:0005975">
    <property type="term" value="P:carbohydrate metabolic process"/>
    <property type="evidence" value="ECO:0007669"/>
    <property type="project" value="InterPro"/>
</dbReference>
<evidence type="ECO:0000256" key="7">
    <source>
        <dbReference type="ARBA" id="ARBA00022723"/>
    </source>
</evidence>
<evidence type="ECO:0000256" key="9">
    <source>
        <dbReference type="ARBA" id="ARBA00023235"/>
    </source>
</evidence>
<keyword evidence="7" id="KW-0479">Metal-binding</keyword>
<name>A0A9X2HYC8_9GAMM</name>
<dbReference type="InterPro" id="IPR005844">
    <property type="entry name" value="A-D-PHexomutase_a/b/a-I"/>
</dbReference>
<evidence type="ECO:0000256" key="5">
    <source>
        <dbReference type="ARBA" id="ARBA00012730"/>
    </source>
</evidence>
<dbReference type="Pfam" id="PF00408">
    <property type="entry name" value="PGM_PMM_IV"/>
    <property type="match status" value="1"/>
</dbReference>
<keyword evidence="11" id="KW-1133">Transmembrane helix</keyword>
<evidence type="ECO:0000313" key="17">
    <source>
        <dbReference type="Proteomes" id="UP001139319"/>
    </source>
</evidence>
<comment type="pathway">
    <text evidence="3">Nucleotide-sugar biosynthesis; GDP-alpha-D-mannose biosynthesis; alpha-D-mannose 1-phosphate from D-fructose 6-phosphate: step 2/2.</text>
</comment>
<dbReference type="InterPro" id="IPR005843">
    <property type="entry name" value="A-D-PHexomutase_C"/>
</dbReference>
<dbReference type="PANTHER" id="PTHR43771">
    <property type="entry name" value="PHOSPHOMANNOMUTASE"/>
    <property type="match status" value="1"/>
</dbReference>